<reference evidence="3 4" key="1">
    <citation type="submission" date="2015-01" db="EMBL/GenBank/DDBJ databases">
        <title>The Genome Sequence of Capronia semiimmersa CBS27337.</title>
        <authorList>
            <consortium name="The Broad Institute Genomics Platform"/>
            <person name="Cuomo C."/>
            <person name="de Hoog S."/>
            <person name="Gorbushina A."/>
            <person name="Stielow B."/>
            <person name="Teixiera M."/>
            <person name="Abouelleil A."/>
            <person name="Chapman S.B."/>
            <person name="Priest M."/>
            <person name="Young S.K."/>
            <person name="Wortman J."/>
            <person name="Nusbaum C."/>
            <person name="Birren B."/>
        </authorList>
    </citation>
    <scope>NUCLEOTIDE SEQUENCE [LARGE SCALE GENOMIC DNA]</scope>
    <source>
        <strain evidence="3 4">CBS 27337</strain>
    </source>
</reference>
<dbReference type="Pfam" id="PF13649">
    <property type="entry name" value="Methyltransf_25"/>
    <property type="match status" value="1"/>
</dbReference>
<gene>
    <name evidence="3" type="ORF">PV04_08739</name>
</gene>
<evidence type="ECO:0000256" key="1">
    <source>
        <dbReference type="SAM" id="MobiDB-lite"/>
    </source>
</evidence>
<feature type="compositionally biased region" description="Polar residues" evidence="1">
    <location>
        <begin position="532"/>
        <end position="541"/>
    </location>
</feature>
<feature type="region of interest" description="Disordered" evidence="1">
    <location>
        <begin position="532"/>
        <end position="574"/>
    </location>
</feature>
<dbReference type="Proteomes" id="UP000054266">
    <property type="component" value="Unassembled WGS sequence"/>
</dbReference>
<feature type="domain" description="Methyltransferase" evidence="2">
    <location>
        <begin position="95"/>
        <end position="183"/>
    </location>
</feature>
<dbReference type="HOGENOM" id="CLU_248758_0_0_1"/>
<dbReference type="EMBL" id="KN846961">
    <property type="protein sequence ID" value="KIW63761.1"/>
    <property type="molecule type" value="Genomic_DNA"/>
</dbReference>
<dbReference type="Gene3D" id="3.40.50.150">
    <property type="entry name" value="Vaccinia Virus protein VP39"/>
    <property type="match status" value="1"/>
</dbReference>
<dbReference type="PANTHER" id="PTHR43591:SF24">
    <property type="entry name" value="2-METHOXY-6-POLYPRENYL-1,4-BENZOQUINOL METHYLASE, MITOCHONDRIAL"/>
    <property type="match status" value="1"/>
</dbReference>
<dbReference type="SUPFAM" id="SSF53335">
    <property type="entry name" value="S-adenosyl-L-methionine-dependent methyltransferases"/>
    <property type="match status" value="1"/>
</dbReference>
<dbReference type="CDD" id="cd02440">
    <property type="entry name" value="AdoMet_MTases"/>
    <property type="match status" value="1"/>
</dbReference>
<evidence type="ECO:0000259" key="2">
    <source>
        <dbReference type="Pfam" id="PF13649"/>
    </source>
</evidence>
<evidence type="ECO:0000313" key="4">
    <source>
        <dbReference type="Proteomes" id="UP000054266"/>
    </source>
</evidence>
<dbReference type="InterPro" id="IPR041698">
    <property type="entry name" value="Methyltransf_25"/>
</dbReference>
<dbReference type="GO" id="GO:0008168">
    <property type="term" value="F:methyltransferase activity"/>
    <property type="evidence" value="ECO:0007669"/>
    <property type="project" value="TreeGrafter"/>
</dbReference>
<feature type="compositionally biased region" description="Basic and acidic residues" evidence="1">
    <location>
        <begin position="1415"/>
        <end position="1424"/>
    </location>
</feature>
<name>A0A0D2CF61_9EURO</name>
<protein>
    <recommendedName>
        <fullName evidence="2">Methyltransferase domain-containing protein</fullName>
    </recommendedName>
</protein>
<accession>A0A0D2CF61</accession>
<dbReference type="STRING" id="5601.A0A0D2CF61"/>
<dbReference type="InterPro" id="IPR029063">
    <property type="entry name" value="SAM-dependent_MTases_sf"/>
</dbReference>
<organism evidence="3 4">
    <name type="scientific">Phialophora macrospora</name>
    <dbReference type="NCBI Taxonomy" id="1851006"/>
    <lineage>
        <taxon>Eukaryota</taxon>
        <taxon>Fungi</taxon>
        <taxon>Dikarya</taxon>
        <taxon>Ascomycota</taxon>
        <taxon>Pezizomycotina</taxon>
        <taxon>Eurotiomycetes</taxon>
        <taxon>Chaetothyriomycetidae</taxon>
        <taxon>Chaetothyriales</taxon>
        <taxon>Herpotrichiellaceae</taxon>
        <taxon>Phialophora</taxon>
    </lineage>
</organism>
<feature type="region of interest" description="Disordered" evidence="1">
    <location>
        <begin position="1415"/>
        <end position="1443"/>
    </location>
</feature>
<evidence type="ECO:0000313" key="3">
    <source>
        <dbReference type="EMBL" id="KIW63761.1"/>
    </source>
</evidence>
<feature type="compositionally biased region" description="Acidic residues" evidence="1">
    <location>
        <begin position="1425"/>
        <end position="1442"/>
    </location>
</feature>
<dbReference type="PANTHER" id="PTHR43591">
    <property type="entry name" value="METHYLTRANSFERASE"/>
    <property type="match status" value="1"/>
</dbReference>
<sequence length="1499" mass="169523">MEELNSPGGIPVDPEYGRFELLEDEGSDSAYSQASSIHDFRVEHDRRYREYMEGHPFPYDEVYGESEASLHELVYLLLDHKYFLSPINESSLRCIADLGTGSGLWAEAVAHRYPDTNVVGMDFSYRNSVEPNCSFLLQDITEEFILDDTSTTFDLIHIRNLYFDVKGWESIYTECFKNMKAGGWIEQYDVVRDAGTDDDSELPNSEIRKLSDLQRKIAVASGRDFQVSSKRKQTIEAAGFVDVQEQRVKLPLGPWPTDPKLKDIGRFFERFYKTSLQDWLMQSCTTLLGWTRKEVNSACARAFQEINSRQQHFYFQLVIIIGRKPTEAEWHTKPLESQGDQNLHPINDLVGGVTRALGTVPSVLAPLRSHKSGSRWDEDLDSLSDLSEVSSVQSLPSLVSDSSSASILDKYASKAVEHVSALFLEDHVLASMYETAVAKLGRERFLENHDRLLKAFFNDIRSEAQHPVQLVTIRDLRRRHRRHEITLLIHNIFEPLNIHKQETMRTLRDQKPSRKQLLDDYLRSTSTAPMYSQMGLESNNVAPLDQNVESADKGDDSSTSDDDDDPPLGQKDRETYSYLEPLETFITKGNAFARFRSNFNYLLRPPTNLEEALKSRDFYIIQRFLARNFPAAASSDYEWLHELDEAGYSKSEIAELLLGDICESPWIHFTPKAQTKHRIRTMFHVTGCAHQENFDPKPQSLPHSESVHSRSLPLYGDIGRQVEECCGIGGVVPSSRDVSSWNGSVTFEERSSVSMVTYAVSSRTELLVRISNVLDKFCTAAAAVQSAELCCDSFTVLLRMGNCLELRRIELRPAAEMAFYINLVLQDDNTQAALRRCVQRAEYILQELRVTIPETIPDVDLHYCALAAQFLCTAFLSYIQAHVGSIDPFFLDTPQRKIILLGNQRIPGDFAVNAELVELTCLAAMTQQPVLAFSSGVSNQEMHSKSEPSRYDILTNAEDCLDTWGPGYFVHNKANPNKIHAIAIGGGYVSLVDTNTSLFHWAKGTPEESASWATFEAYTIMRIGTAVRINQNCNMDESAYRKSSFCALEPLGTRGVFWEAQERQAGFQAGQYLTGTYSQTWNKIPGITLKQRNLQRSDWHLIHFLEQSWGLQVSFCTSVARRVSLRELVTDLLPTFVNPLEQDTWEELVNSHNIIQNFTRGNLFDWLRTLSPLLQIYVLALIRAILEQLQHTGLDRRNATLAIAWPQEGDIERGLKIPCKAQTYWAQIIADAEDCATFAYVTPKCLETNHVKCRGLQRAWQNASKVLVTEMSPSQPEGQPINANNNATSTDAASVTTTIIAAQTDWELEDKKTYYIKKLDSLLRVKVEKPSSASNDVAHLVVTSSNIPRGLWKRLLVKEEDQPSAICAMLLDVQSTILSSSWISNGSAIMKPATDDVHPFTASDEGLKILDVDKQDPISERNQDGDDQDAEDEADVLEEEKEEPAVEDRYALRKCSCAKICRTDNHVPVQLRRSVCDVYEVQKTGIYQAFNEHETRTVV</sequence>
<keyword evidence="4" id="KW-1185">Reference proteome</keyword>
<proteinExistence type="predicted"/>